<dbReference type="EMBL" id="CM042029">
    <property type="protein sequence ID" value="KAI3793133.1"/>
    <property type="molecule type" value="Genomic_DNA"/>
</dbReference>
<reference evidence="2" key="1">
    <citation type="journal article" date="2022" name="Mol. Ecol. Resour.">
        <title>The genomes of chicory, endive, great burdock and yacon provide insights into Asteraceae palaeo-polyploidization history and plant inulin production.</title>
        <authorList>
            <person name="Fan W."/>
            <person name="Wang S."/>
            <person name="Wang H."/>
            <person name="Wang A."/>
            <person name="Jiang F."/>
            <person name="Liu H."/>
            <person name="Zhao H."/>
            <person name="Xu D."/>
            <person name="Zhang Y."/>
        </authorList>
    </citation>
    <scope>NUCLEOTIDE SEQUENCE [LARGE SCALE GENOMIC DNA]</scope>
    <source>
        <strain evidence="2">cv. Yunnan</strain>
    </source>
</reference>
<protein>
    <submittedName>
        <fullName evidence="1">Uncharacterized protein</fullName>
    </submittedName>
</protein>
<organism evidence="1 2">
    <name type="scientific">Smallanthus sonchifolius</name>
    <dbReference type="NCBI Taxonomy" id="185202"/>
    <lineage>
        <taxon>Eukaryota</taxon>
        <taxon>Viridiplantae</taxon>
        <taxon>Streptophyta</taxon>
        <taxon>Embryophyta</taxon>
        <taxon>Tracheophyta</taxon>
        <taxon>Spermatophyta</taxon>
        <taxon>Magnoliopsida</taxon>
        <taxon>eudicotyledons</taxon>
        <taxon>Gunneridae</taxon>
        <taxon>Pentapetalae</taxon>
        <taxon>asterids</taxon>
        <taxon>campanulids</taxon>
        <taxon>Asterales</taxon>
        <taxon>Asteraceae</taxon>
        <taxon>Asteroideae</taxon>
        <taxon>Heliantheae alliance</taxon>
        <taxon>Millerieae</taxon>
        <taxon>Smallanthus</taxon>
    </lineage>
</organism>
<proteinExistence type="predicted"/>
<gene>
    <name evidence="1" type="ORF">L1987_35747</name>
</gene>
<evidence type="ECO:0000313" key="2">
    <source>
        <dbReference type="Proteomes" id="UP001056120"/>
    </source>
</evidence>
<comment type="caution">
    <text evidence="1">The sequence shown here is derived from an EMBL/GenBank/DDBJ whole genome shotgun (WGS) entry which is preliminary data.</text>
</comment>
<evidence type="ECO:0000313" key="1">
    <source>
        <dbReference type="EMBL" id="KAI3793133.1"/>
    </source>
</evidence>
<name>A0ACB9HB95_9ASTR</name>
<sequence length="579" mass="65732">MKAIEQEILRDQLPKARILFGLWIFSLFTLFSIYLGSNKDGSVSIINITHKFYRFKPILSPSQSPLPSPSSMPNAHEIRTNYGDESLEEALSGASTENNNVIIAVANEAYTEGDKPMLDIFLDAFWLGEGTRPLKEHLLIVAVDQIAYDKCIFLKLHCYKLETEGVEFDGGEKLFMSEDFLKMMWRRTLFLGDVLKHGYNFIFTDMDVLWLRNPFPQLTEDESLDLQISVDNFNGDEWSDKNPINTGFYMIRSNNKTIALYDEWYGEKDNSTGKKEQDVLFDLMQNGAFKRLGLGVRFLDTIFFSGFCENSRDVKKVSTVHANCCRSIKAKVTDLIKVLHDWKSFNNSDKIRKPTKVEGKDKQVLSFSQFNSQMAALCFAPPLAFHTNQARKSFNFTHPPLLNRWSKTTTRIFASGPDLLGDFGARDPFPAEIETNFCENVGSFDTEHKILIPTIAALSLAQQECTPISHLQSPMSEDDAKTLLRKVIGWKLVNENGILKLQCLWKLKDSDCAVELINRISKAVESTGHLPNIHQEQSNVRAELWTSSIGGLSMNDFIVASKIDEIKTSDLVPRKRAWA</sequence>
<reference evidence="1 2" key="2">
    <citation type="journal article" date="2022" name="Mol. Ecol. Resour.">
        <title>The genomes of chicory, endive, great burdock and yacon provide insights into Asteraceae paleo-polyploidization history and plant inulin production.</title>
        <authorList>
            <person name="Fan W."/>
            <person name="Wang S."/>
            <person name="Wang H."/>
            <person name="Wang A."/>
            <person name="Jiang F."/>
            <person name="Liu H."/>
            <person name="Zhao H."/>
            <person name="Xu D."/>
            <person name="Zhang Y."/>
        </authorList>
    </citation>
    <scope>NUCLEOTIDE SEQUENCE [LARGE SCALE GENOMIC DNA]</scope>
    <source>
        <strain evidence="2">cv. Yunnan</strain>
        <tissue evidence="1">Leaves</tissue>
    </source>
</reference>
<accession>A0ACB9HB95</accession>
<keyword evidence="2" id="KW-1185">Reference proteome</keyword>
<dbReference type="Proteomes" id="UP001056120">
    <property type="component" value="Linkage Group LG12"/>
</dbReference>